<dbReference type="GO" id="GO:0016491">
    <property type="term" value="F:oxidoreductase activity"/>
    <property type="evidence" value="ECO:0007669"/>
    <property type="project" value="UniProtKB-KW"/>
</dbReference>
<evidence type="ECO:0000256" key="1">
    <source>
        <dbReference type="ARBA" id="ARBA00007118"/>
    </source>
</evidence>
<dbReference type="EMBL" id="FOBS01000018">
    <property type="protein sequence ID" value="SEM49975.1"/>
    <property type="molecule type" value="Genomic_DNA"/>
</dbReference>
<dbReference type="Proteomes" id="UP000198744">
    <property type="component" value="Unassembled WGS sequence"/>
</dbReference>
<evidence type="ECO:0000259" key="6">
    <source>
        <dbReference type="PROSITE" id="PS51379"/>
    </source>
</evidence>
<dbReference type="Pfam" id="PF00881">
    <property type="entry name" value="Nitroreductase"/>
    <property type="match status" value="1"/>
</dbReference>
<keyword evidence="2" id="KW-0479">Metal-binding</keyword>
<dbReference type="Gene3D" id="3.40.109.10">
    <property type="entry name" value="NADH Oxidase"/>
    <property type="match status" value="1"/>
</dbReference>
<dbReference type="InterPro" id="IPR017896">
    <property type="entry name" value="4Fe4S_Fe-S-bd"/>
</dbReference>
<dbReference type="OrthoDB" id="368873at2"/>
<dbReference type="GO" id="GO:0046872">
    <property type="term" value="F:metal ion binding"/>
    <property type="evidence" value="ECO:0007669"/>
    <property type="project" value="UniProtKB-KW"/>
</dbReference>
<dbReference type="SUPFAM" id="SSF55469">
    <property type="entry name" value="FMN-dependent nitroreductase-like"/>
    <property type="match status" value="1"/>
</dbReference>
<proteinExistence type="inferred from homology"/>
<dbReference type="PROSITE" id="PS00198">
    <property type="entry name" value="4FE4S_FER_1"/>
    <property type="match status" value="1"/>
</dbReference>
<keyword evidence="4" id="KW-0408">Iron</keyword>
<evidence type="ECO:0000256" key="4">
    <source>
        <dbReference type="ARBA" id="ARBA00023004"/>
    </source>
</evidence>
<evidence type="ECO:0000313" key="8">
    <source>
        <dbReference type="Proteomes" id="UP000198744"/>
    </source>
</evidence>
<dbReference type="Gene3D" id="3.30.70.20">
    <property type="match status" value="2"/>
</dbReference>
<reference evidence="7 8" key="1">
    <citation type="submission" date="2016-10" db="EMBL/GenBank/DDBJ databases">
        <authorList>
            <person name="de Groot N.N."/>
        </authorList>
    </citation>
    <scope>NUCLEOTIDE SEQUENCE [LARGE SCALE GENOMIC DNA]</scope>
    <source>
        <strain evidence="7 8">DSM 8423</strain>
    </source>
</reference>
<dbReference type="STRING" id="43775.SAMN04489760_11850"/>
<dbReference type="CDD" id="cd02143">
    <property type="entry name" value="nitroreductase_FeS-like"/>
    <property type="match status" value="1"/>
</dbReference>
<feature type="domain" description="4Fe-4S ferredoxin-type" evidence="6">
    <location>
        <begin position="109"/>
        <end position="140"/>
    </location>
</feature>
<dbReference type="InterPro" id="IPR017900">
    <property type="entry name" value="4Fe4S_Fe_S_CS"/>
</dbReference>
<accession>A0A1H7YVL7</accession>
<feature type="domain" description="4Fe-4S ferredoxin-type" evidence="6">
    <location>
        <begin position="35"/>
        <end position="66"/>
    </location>
</feature>
<comment type="similarity">
    <text evidence="1">Belongs to the nitroreductase family.</text>
</comment>
<dbReference type="AlphaFoldDB" id="A0A1H7YVL7"/>
<dbReference type="PANTHER" id="PTHR43673">
    <property type="entry name" value="NAD(P)H NITROREDUCTASE YDGI-RELATED"/>
    <property type="match status" value="1"/>
</dbReference>
<dbReference type="InterPro" id="IPR000415">
    <property type="entry name" value="Nitroreductase-like"/>
</dbReference>
<dbReference type="Pfam" id="PF12838">
    <property type="entry name" value="Fer4_7"/>
    <property type="match status" value="1"/>
</dbReference>
<dbReference type="RefSeq" id="WP_093883954.1">
    <property type="nucleotide sequence ID" value="NZ_FOBS01000018.1"/>
</dbReference>
<dbReference type="Pfam" id="PF00037">
    <property type="entry name" value="Fer4"/>
    <property type="match status" value="1"/>
</dbReference>
<dbReference type="PROSITE" id="PS51379">
    <property type="entry name" value="4FE4S_FER_2"/>
    <property type="match status" value="4"/>
</dbReference>
<dbReference type="PANTHER" id="PTHR43673:SF10">
    <property type="entry name" value="NADH DEHYDROGENASE_NAD(P)H NITROREDUCTASE XCC3605-RELATED"/>
    <property type="match status" value="1"/>
</dbReference>
<evidence type="ECO:0000256" key="2">
    <source>
        <dbReference type="ARBA" id="ARBA00022723"/>
    </source>
</evidence>
<protein>
    <submittedName>
        <fullName evidence="7">Nitroreductase</fullName>
    </submittedName>
</protein>
<dbReference type="InterPro" id="IPR029479">
    <property type="entry name" value="Nitroreductase"/>
</dbReference>
<evidence type="ECO:0000256" key="3">
    <source>
        <dbReference type="ARBA" id="ARBA00023002"/>
    </source>
</evidence>
<feature type="domain" description="4Fe-4S ferredoxin-type" evidence="6">
    <location>
        <begin position="3"/>
        <end position="32"/>
    </location>
</feature>
<keyword evidence="3" id="KW-0560">Oxidoreductase</keyword>
<organism evidence="7 8">
    <name type="scientific">Syntrophus gentianae</name>
    <dbReference type="NCBI Taxonomy" id="43775"/>
    <lineage>
        <taxon>Bacteria</taxon>
        <taxon>Pseudomonadati</taxon>
        <taxon>Thermodesulfobacteriota</taxon>
        <taxon>Syntrophia</taxon>
        <taxon>Syntrophales</taxon>
        <taxon>Syntrophaceae</taxon>
        <taxon>Syntrophus</taxon>
    </lineage>
</organism>
<gene>
    <name evidence="7" type="ORF">SAMN04489760_11850</name>
</gene>
<name>A0A1H7YVL7_9BACT</name>
<evidence type="ECO:0000313" key="7">
    <source>
        <dbReference type="EMBL" id="SEM49975.1"/>
    </source>
</evidence>
<keyword evidence="5" id="KW-0411">Iron-sulfur</keyword>
<evidence type="ECO:0000256" key="5">
    <source>
        <dbReference type="ARBA" id="ARBA00023014"/>
    </source>
</evidence>
<sequence length="372" mass="41582">MSNIFEVDPQKCRRSGICATSCPMKIITFREEDGLPVWIEGAEQLCLHCERCVSTCPSQAITLKVQKLTDEDLTRNNLLQIDPRKCKQDYLCLAACPFKLITVNRETKLPFPIDKAELQCILCGHCVSVCPYGALSIKTLKPGVPRIDATGLLIAGPLSLETIRPEECSPFDRKHLPPEEQVKHLLTGRRSIRVYRKKPVDRESLADILDTARYAPTAMNSQPVNWLVIEDAQEVKRLTGLAIDWMRSVIKTDLILAQQLHIQRLVAAWESGEDRICRGAPHLIVAHADGANARSSSSCTIALTYLEIAAFSKGLGACWAGYFSRAANLYPPLKEALRLPEGHQVFGAMMVGYPQLRYHLIPPRKKGTVTWR</sequence>
<dbReference type="GO" id="GO:0051536">
    <property type="term" value="F:iron-sulfur cluster binding"/>
    <property type="evidence" value="ECO:0007669"/>
    <property type="project" value="UniProtKB-KW"/>
</dbReference>
<dbReference type="SUPFAM" id="SSF54862">
    <property type="entry name" value="4Fe-4S ferredoxins"/>
    <property type="match status" value="1"/>
</dbReference>
<keyword evidence="8" id="KW-1185">Reference proteome</keyword>
<feature type="domain" description="4Fe-4S ferredoxin-type" evidence="6">
    <location>
        <begin position="77"/>
        <end position="106"/>
    </location>
</feature>